<accession>A0A9J5Y035</accession>
<evidence type="ECO:0000313" key="2">
    <source>
        <dbReference type="Proteomes" id="UP000824120"/>
    </source>
</evidence>
<dbReference type="EMBL" id="JACXVP010000008">
    <property type="protein sequence ID" value="KAG5593549.1"/>
    <property type="molecule type" value="Genomic_DNA"/>
</dbReference>
<proteinExistence type="predicted"/>
<keyword evidence="2" id="KW-1185">Reference proteome</keyword>
<organism evidence="1 2">
    <name type="scientific">Solanum commersonii</name>
    <name type="common">Commerson's wild potato</name>
    <name type="synonym">Commerson's nightshade</name>
    <dbReference type="NCBI Taxonomy" id="4109"/>
    <lineage>
        <taxon>Eukaryota</taxon>
        <taxon>Viridiplantae</taxon>
        <taxon>Streptophyta</taxon>
        <taxon>Embryophyta</taxon>
        <taxon>Tracheophyta</taxon>
        <taxon>Spermatophyta</taxon>
        <taxon>Magnoliopsida</taxon>
        <taxon>eudicotyledons</taxon>
        <taxon>Gunneridae</taxon>
        <taxon>Pentapetalae</taxon>
        <taxon>asterids</taxon>
        <taxon>lamiids</taxon>
        <taxon>Solanales</taxon>
        <taxon>Solanaceae</taxon>
        <taxon>Solanoideae</taxon>
        <taxon>Solaneae</taxon>
        <taxon>Solanum</taxon>
    </lineage>
</organism>
<sequence>MNFLVIRSSDLIFAKILPAHPLRPYLVSQLALTTKKSHFQVENRPRAFHEFFGDLEFRPHFYQKFTLTPVKTSPMDPVGLHIQNGPFSSKLACTAKTAHIHCQTRPKADLTYVASWPSRLKRLIFKVKQAQSSYGVCWPTWPKQPIFKVKRDLEQGVNWPARLKRPIFKVKRYLEQVKPLFCRFSCAIVHGFFGDLEFRPHFCQNFTWTSIKTLPMEPVGPHGQNDLFLRSNDLRSR</sequence>
<reference evidence="1 2" key="1">
    <citation type="submission" date="2020-09" db="EMBL/GenBank/DDBJ databases">
        <title>De no assembly of potato wild relative species, Solanum commersonii.</title>
        <authorList>
            <person name="Cho K."/>
        </authorList>
    </citation>
    <scope>NUCLEOTIDE SEQUENCE [LARGE SCALE GENOMIC DNA]</scope>
    <source>
        <strain evidence="1">LZ3.2</strain>
        <tissue evidence="1">Leaf</tissue>
    </source>
</reference>
<protein>
    <submittedName>
        <fullName evidence="1">Uncharacterized protein</fullName>
    </submittedName>
</protein>
<name>A0A9J5Y035_SOLCO</name>
<dbReference type="Proteomes" id="UP000824120">
    <property type="component" value="Chromosome 8"/>
</dbReference>
<gene>
    <name evidence="1" type="ORF">H5410_044063</name>
</gene>
<evidence type="ECO:0000313" key="1">
    <source>
        <dbReference type="EMBL" id="KAG5593549.1"/>
    </source>
</evidence>
<comment type="caution">
    <text evidence="1">The sequence shown here is derived from an EMBL/GenBank/DDBJ whole genome shotgun (WGS) entry which is preliminary data.</text>
</comment>
<dbReference type="AlphaFoldDB" id="A0A9J5Y035"/>